<dbReference type="EMBL" id="JARQZJ010000104">
    <property type="protein sequence ID" value="KAK9886999.1"/>
    <property type="molecule type" value="Genomic_DNA"/>
</dbReference>
<name>A0AAW1UV38_9CUCU</name>
<proteinExistence type="predicted"/>
<evidence type="ECO:0000313" key="2">
    <source>
        <dbReference type="EMBL" id="KAK9886999.1"/>
    </source>
</evidence>
<accession>A0AAW1UV38</accession>
<evidence type="ECO:0000313" key="3">
    <source>
        <dbReference type="Proteomes" id="UP001431783"/>
    </source>
</evidence>
<feature type="compositionally biased region" description="Polar residues" evidence="1">
    <location>
        <begin position="112"/>
        <end position="126"/>
    </location>
</feature>
<sequence>MPAENLAKIFVPTSIGFTAENLKNKNEVMKELMQQINTGHIASNCKNPQIIEEEVSQTITQPSADQIQNENTFLKPRTNETAALKRAISETLTSSDQTSLTEFDAVVSPIEDNSTPISQKIPTENTPNRKRAKKKRRIDLPVDHALSEPTKNAITKVYQEHIGTFHLQYENLVAFLENSYGTSTPHIEAAKLTDDNKSLLHDLHVIYSYVERATKNRMTRISKKIRGKLKDEEMEVGSSNSLETITDDEDFSDNSSQPSQN</sequence>
<feature type="region of interest" description="Disordered" evidence="1">
    <location>
        <begin position="230"/>
        <end position="261"/>
    </location>
</feature>
<feature type="region of interest" description="Disordered" evidence="1">
    <location>
        <begin position="112"/>
        <end position="137"/>
    </location>
</feature>
<gene>
    <name evidence="2" type="ORF">WA026_019918</name>
</gene>
<evidence type="ECO:0000256" key="1">
    <source>
        <dbReference type="SAM" id="MobiDB-lite"/>
    </source>
</evidence>
<comment type="caution">
    <text evidence="2">The sequence shown here is derived from an EMBL/GenBank/DDBJ whole genome shotgun (WGS) entry which is preliminary data.</text>
</comment>
<keyword evidence="3" id="KW-1185">Reference proteome</keyword>
<dbReference type="Proteomes" id="UP001431783">
    <property type="component" value="Unassembled WGS sequence"/>
</dbReference>
<feature type="compositionally biased region" description="Basic residues" evidence="1">
    <location>
        <begin position="128"/>
        <end position="137"/>
    </location>
</feature>
<reference evidence="2 3" key="1">
    <citation type="submission" date="2023-03" db="EMBL/GenBank/DDBJ databases">
        <title>Genome insight into feeding habits of ladybird beetles.</title>
        <authorList>
            <person name="Li H.-S."/>
            <person name="Huang Y.-H."/>
            <person name="Pang H."/>
        </authorList>
    </citation>
    <scope>NUCLEOTIDE SEQUENCE [LARGE SCALE GENOMIC DNA]</scope>
    <source>
        <strain evidence="2">SYSU_2023b</strain>
        <tissue evidence="2">Whole body</tissue>
    </source>
</reference>
<organism evidence="2 3">
    <name type="scientific">Henosepilachna vigintioctopunctata</name>
    <dbReference type="NCBI Taxonomy" id="420089"/>
    <lineage>
        <taxon>Eukaryota</taxon>
        <taxon>Metazoa</taxon>
        <taxon>Ecdysozoa</taxon>
        <taxon>Arthropoda</taxon>
        <taxon>Hexapoda</taxon>
        <taxon>Insecta</taxon>
        <taxon>Pterygota</taxon>
        <taxon>Neoptera</taxon>
        <taxon>Endopterygota</taxon>
        <taxon>Coleoptera</taxon>
        <taxon>Polyphaga</taxon>
        <taxon>Cucujiformia</taxon>
        <taxon>Coccinelloidea</taxon>
        <taxon>Coccinellidae</taxon>
        <taxon>Epilachninae</taxon>
        <taxon>Epilachnini</taxon>
        <taxon>Henosepilachna</taxon>
    </lineage>
</organism>
<protein>
    <submittedName>
        <fullName evidence="2">Uncharacterized protein</fullName>
    </submittedName>
</protein>
<dbReference type="AlphaFoldDB" id="A0AAW1UV38"/>